<evidence type="ECO:0000313" key="2">
    <source>
        <dbReference type="EMBL" id="OQX03834.1"/>
    </source>
</evidence>
<sequence>MRIQAWGTFIALAVTLGVSGCSSQTIKSSQQDETDELLFGKAKKSSVAKNTGSKSRQVAQTDRNQGGRNTAAYAGVTGSTLGGGTSGMPQMSSNELMMIADRIFKNESGSDPDKLVHWNDGENFASMGLGHFTWYPAGRQARFGNTFPDLLGHLQSNGVPLPVWVQQARYQGAPWNSKAELMHAKQSGQVQELQNVLYQTRLLQAAYIVERARRAMPKLVDAAPGQSRATVGQNLNAIANTPGGWYALVDYVNFKGEGLNTSGGYNGQNWGLLQVLENMQPSQPGQQALNAFADSASRVLERRVRNSPPARNEARWLAGWSNRINTYRYPGV</sequence>
<dbReference type="PROSITE" id="PS51257">
    <property type="entry name" value="PROKAR_LIPOPROTEIN"/>
    <property type="match status" value="1"/>
</dbReference>
<comment type="caution">
    <text evidence="2">The sequence shown here is derived from an EMBL/GenBank/DDBJ whole genome shotgun (WGS) entry which is preliminary data.</text>
</comment>
<dbReference type="STRING" id="1123401.GCA_000621325_02811"/>
<protein>
    <submittedName>
        <fullName evidence="2">Uncharacterized protein</fullName>
    </submittedName>
</protein>
<dbReference type="Proteomes" id="UP000192491">
    <property type="component" value="Unassembled WGS sequence"/>
</dbReference>
<gene>
    <name evidence="2" type="ORF">BWK73_38235</name>
</gene>
<evidence type="ECO:0000313" key="3">
    <source>
        <dbReference type="Proteomes" id="UP000192491"/>
    </source>
</evidence>
<organism evidence="2 3">
    <name type="scientific">Thiothrix lacustris</name>
    <dbReference type="NCBI Taxonomy" id="525917"/>
    <lineage>
        <taxon>Bacteria</taxon>
        <taxon>Pseudomonadati</taxon>
        <taxon>Pseudomonadota</taxon>
        <taxon>Gammaproteobacteria</taxon>
        <taxon>Thiotrichales</taxon>
        <taxon>Thiotrichaceae</taxon>
        <taxon>Thiothrix</taxon>
    </lineage>
</organism>
<reference evidence="2 3" key="1">
    <citation type="submission" date="2017-01" db="EMBL/GenBank/DDBJ databases">
        <title>Novel large sulfur bacteria in the metagenomes of groundwater-fed chemosynthetic microbial mats in the Lake Huron basin.</title>
        <authorList>
            <person name="Sharrar A.M."/>
            <person name="Flood B.E."/>
            <person name="Bailey J.V."/>
            <person name="Jones D.S."/>
            <person name="Biddanda B."/>
            <person name="Ruberg S.A."/>
            <person name="Marcus D.N."/>
            <person name="Dick G.J."/>
        </authorList>
    </citation>
    <scope>NUCLEOTIDE SEQUENCE [LARGE SCALE GENOMIC DNA]</scope>
    <source>
        <strain evidence="2">A8</strain>
    </source>
</reference>
<accession>A0A1Y1QF16</accession>
<feature type="region of interest" description="Disordered" evidence="1">
    <location>
        <begin position="48"/>
        <end position="91"/>
    </location>
</feature>
<proteinExistence type="predicted"/>
<evidence type="ECO:0000256" key="1">
    <source>
        <dbReference type="SAM" id="MobiDB-lite"/>
    </source>
</evidence>
<name>A0A1Y1QF16_9GAMM</name>
<dbReference type="AlphaFoldDB" id="A0A1Y1QF16"/>
<feature type="compositionally biased region" description="Polar residues" evidence="1">
    <location>
        <begin position="48"/>
        <end position="68"/>
    </location>
</feature>
<dbReference type="EMBL" id="MTEJ01000377">
    <property type="protein sequence ID" value="OQX03834.1"/>
    <property type="molecule type" value="Genomic_DNA"/>
</dbReference>